<accession>C5L0E7</accession>
<evidence type="ECO:0000256" key="2">
    <source>
        <dbReference type="SAM" id="SignalP"/>
    </source>
</evidence>
<dbReference type="EMBL" id="GG678000">
    <property type="protein sequence ID" value="EER09796.1"/>
    <property type="molecule type" value="Genomic_DNA"/>
</dbReference>
<dbReference type="RefSeq" id="XP_002778001.1">
    <property type="nucleotide sequence ID" value="XM_002777955.1"/>
</dbReference>
<dbReference type="InParanoid" id="C5L0E7"/>
<evidence type="ECO:0000313" key="4">
    <source>
        <dbReference type="Proteomes" id="UP000007800"/>
    </source>
</evidence>
<dbReference type="GeneID" id="9052733"/>
<reference evidence="3 4" key="1">
    <citation type="submission" date="2008-07" db="EMBL/GenBank/DDBJ databases">
        <authorList>
            <person name="El-Sayed N."/>
            <person name="Caler E."/>
            <person name="Inman J."/>
            <person name="Amedeo P."/>
            <person name="Hass B."/>
            <person name="Wortman J."/>
        </authorList>
    </citation>
    <scope>NUCLEOTIDE SEQUENCE [LARGE SCALE GENOMIC DNA]</scope>
    <source>
        <strain evidence="4">ATCC 50983 / TXsc</strain>
    </source>
</reference>
<dbReference type="Proteomes" id="UP000007800">
    <property type="component" value="Unassembled WGS sequence"/>
</dbReference>
<gene>
    <name evidence="3" type="ORF">Pmar_PMAR000466</name>
</gene>
<evidence type="ECO:0000313" key="3">
    <source>
        <dbReference type="EMBL" id="EER09796.1"/>
    </source>
</evidence>
<protein>
    <submittedName>
        <fullName evidence="3">Uncharacterized protein</fullName>
    </submittedName>
</protein>
<feature type="signal peptide" evidence="2">
    <location>
        <begin position="1"/>
        <end position="18"/>
    </location>
</feature>
<name>C5L0E7_PERM5</name>
<keyword evidence="2" id="KW-0732">Signal</keyword>
<feature type="region of interest" description="Disordered" evidence="1">
    <location>
        <begin position="111"/>
        <end position="130"/>
    </location>
</feature>
<keyword evidence="4" id="KW-1185">Reference proteome</keyword>
<proteinExistence type="predicted"/>
<feature type="chain" id="PRO_5002954185" evidence="2">
    <location>
        <begin position="19"/>
        <end position="215"/>
    </location>
</feature>
<evidence type="ECO:0000256" key="1">
    <source>
        <dbReference type="SAM" id="MobiDB-lite"/>
    </source>
</evidence>
<organism evidence="4">
    <name type="scientific">Perkinsus marinus (strain ATCC 50983 / TXsc)</name>
    <dbReference type="NCBI Taxonomy" id="423536"/>
    <lineage>
        <taxon>Eukaryota</taxon>
        <taxon>Sar</taxon>
        <taxon>Alveolata</taxon>
        <taxon>Perkinsozoa</taxon>
        <taxon>Perkinsea</taxon>
        <taxon>Perkinsida</taxon>
        <taxon>Perkinsidae</taxon>
        <taxon>Perkinsus</taxon>
    </lineage>
</organism>
<sequence length="215" mass="24424">MLPYLTLVLLLGTVDVRSSRVDKLGRVVDVKTHGKDNSRRDQPQPTEPARVIHLANAINRDGLTDDEGIQQCDIYLNDGREAKFVSRQLTCPRYGIMYDVVLRDQLNKRQFESSSNAEKPGEKDDQTDGVPTLQSLNLERIIGLAPWEAQMLRAKAKLDKSKLPLPYPSDMDVDAELEKDTYDCEAFQSWRLKSRDMERMDKVGGSCARGRIQNE</sequence>
<dbReference type="AlphaFoldDB" id="C5L0E7"/>